<feature type="repeat" description="NHL" evidence="2">
    <location>
        <begin position="172"/>
        <end position="212"/>
    </location>
</feature>
<dbReference type="Proteomes" id="UP000189981">
    <property type="component" value="Unassembled WGS sequence"/>
</dbReference>
<dbReference type="EMBL" id="FUYR01000001">
    <property type="protein sequence ID" value="SKB39816.1"/>
    <property type="molecule type" value="Genomic_DNA"/>
</dbReference>
<dbReference type="InterPro" id="IPR056822">
    <property type="entry name" value="TEN_NHL"/>
</dbReference>
<accession>A0A1T5AXW2</accession>
<dbReference type="InterPro" id="IPR011042">
    <property type="entry name" value="6-blade_b-propeller_TolB-like"/>
</dbReference>
<evidence type="ECO:0000259" key="4">
    <source>
        <dbReference type="Pfam" id="PF25021"/>
    </source>
</evidence>
<keyword evidence="6" id="KW-1185">Reference proteome</keyword>
<proteinExistence type="predicted"/>
<dbReference type="PANTHER" id="PTHR46388:SF2">
    <property type="entry name" value="NHL REPEAT-CONTAINING PROTEIN 2"/>
    <property type="match status" value="1"/>
</dbReference>
<gene>
    <name evidence="5" type="ORF">SAMN05661099_1114</name>
</gene>
<dbReference type="Pfam" id="PF01436">
    <property type="entry name" value="NHL"/>
    <property type="match status" value="1"/>
</dbReference>
<name>A0A1T5AXW2_9SPHI</name>
<dbReference type="Gene3D" id="2.120.10.30">
    <property type="entry name" value="TolB, C-terminal domain"/>
    <property type="match status" value="3"/>
</dbReference>
<keyword evidence="1" id="KW-0677">Repeat</keyword>
<evidence type="ECO:0000256" key="1">
    <source>
        <dbReference type="ARBA" id="ARBA00022737"/>
    </source>
</evidence>
<reference evidence="6" key="1">
    <citation type="submission" date="2017-02" db="EMBL/GenBank/DDBJ databases">
        <authorList>
            <person name="Varghese N."/>
            <person name="Submissions S."/>
        </authorList>
    </citation>
    <scope>NUCLEOTIDE SEQUENCE [LARGE SCALE GENOMIC DNA]</scope>
    <source>
        <strain evidence="6">DSM 22385</strain>
    </source>
</reference>
<dbReference type="Pfam" id="PF25021">
    <property type="entry name" value="TEN_NHL"/>
    <property type="match status" value="1"/>
</dbReference>
<feature type="domain" description="Teneurin NHL" evidence="4">
    <location>
        <begin position="124"/>
        <end position="278"/>
    </location>
</feature>
<dbReference type="PANTHER" id="PTHR46388">
    <property type="entry name" value="NHL REPEAT-CONTAINING PROTEIN 2"/>
    <property type="match status" value="1"/>
</dbReference>
<evidence type="ECO:0000313" key="5">
    <source>
        <dbReference type="EMBL" id="SKB39816.1"/>
    </source>
</evidence>
<dbReference type="RefSeq" id="WP_079701626.1">
    <property type="nucleotide sequence ID" value="NZ_FUYR01000001.1"/>
</dbReference>
<organism evidence="5 6">
    <name type="scientific">Daejeonella lutea</name>
    <dbReference type="NCBI Taxonomy" id="572036"/>
    <lineage>
        <taxon>Bacteria</taxon>
        <taxon>Pseudomonadati</taxon>
        <taxon>Bacteroidota</taxon>
        <taxon>Sphingobacteriia</taxon>
        <taxon>Sphingobacteriales</taxon>
        <taxon>Sphingobacteriaceae</taxon>
        <taxon>Daejeonella</taxon>
    </lineage>
</organism>
<protein>
    <submittedName>
        <fullName evidence="5">NHL repeat-containing protein</fullName>
    </submittedName>
</protein>
<dbReference type="CDD" id="cd14953">
    <property type="entry name" value="NHL_like_1"/>
    <property type="match status" value="1"/>
</dbReference>
<dbReference type="Pfam" id="PF09992">
    <property type="entry name" value="NAGPA"/>
    <property type="match status" value="1"/>
</dbReference>
<evidence type="ECO:0000313" key="6">
    <source>
        <dbReference type="Proteomes" id="UP000189981"/>
    </source>
</evidence>
<dbReference type="InterPro" id="IPR018711">
    <property type="entry name" value="NAGPA"/>
</dbReference>
<sequence length="694" mass="73250">MKRNILILLALGIVLHSCRKTELPKESPEIVDGSKVQKIDVSGLVASNDSAFTIQTYAGSGTAGNANGTAGNPQTAQFQTPEGLVFDTNGNMFVADCNNHVIRKITPSGTVSTFAGLAGTSGAANGAATIARFYNPIRLAIDAANNLYVADRGNARIRKVTPAGVVSTIAGSSPGTGSAQFTWPTDVAVSSDGTKVYVADSQNHRIQKVLYNGTSWATSTLAGSTTPGHTDATGSSAKFKNPSGVALDNSGNIIVADRLNKCVRKVTTSGVTTTIAGKPLEAEYSLDAPVSHARFGEPFGVTVANDGCIYVADINFHTIRRISKGFVATVAGTGTAGAADGISATFDTPTSVAIDNSGNFYVADAGNNKIRKMVPELRTLQYTHGWSITTPFPGVTRYRFTGNRFFLPSAGVNKSQNVNVLDIDLSINHVEFIATGTDDVVTGLVGAGTPALAAISGTYATTQYGPPGAPQRNPTGYVRNNNVTLWSANIFKSGTNYWVYHEGYYYMDDNGTQGMVFSDMNQDPFNPGVHKNITTGAPILIHNSVPVEITRVSTHPWNPGVSTVPQNIRTAIAARTAITIPTTNNHLLLINVDGLANGTETCYSNPTWWGMTTPDFAQFIQQYFHAPYALNLDGGGSSTMLLKGGANNGGITGGLGVINYPNYKASVEGSCPGTDNPYYHQRTNMRSAISVMPN</sequence>
<dbReference type="OrthoDB" id="791543at2"/>
<dbReference type="SUPFAM" id="SSF63829">
    <property type="entry name" value="Calcium-dependent phosphotriesterase"/>
    <property type="match status" value="1"/>
</dbReference>
<dbReference type="AlphaFoldDB" id="A0A1T5AXW2"/>
<feature type="repeat" description="NHL" evidence="2">
    <location>
        <begin position="234"/>
        <end position="269"/>
    </location>
</feature>
<dbReference type="STRING" id="572036.SAMN05661099_1114"/>
<evidence type="ECO:0000256" key="2">
    <source>
        <dbReference type="PROSITE-ProRule" id="PRU00504"/>
    </source>
</evidence>
<feature type="repeat" description="NHL" evidence="2">
    <location>
        <begin position="77"/>
        <end position="108"/>
    </location>
</feature>
<feature type="domain" description="Phosphodiester glycosidase" evidence="3">
    <location>
        <begin position="452"/>
        <end position="652"/>
    </location>
</feature>
<dbReference type="PROSITE" id="PS51125">
    <property type="entry name" value="NHL"/>
    <property type="match status" value="3"/>
</dbReference>
<dbReference type="InterPro" id="IPR001258">
    <property type="entry name" value="NHL_repeat"/>
</dbReference>
<evidence type="ECO:0000259" key="3">
    <source>
        <dbReference type="Pfam" id="PF09992"/>
    </source>
</evidence>